<evidence type="ECO:0000256" key="1">
    <source>
        <dbReference type="ARBA" id="ARBA00005532"/>
    </source>
</evidence>
<dbReference type="InterPro" id="IPR014039">
    <property type="entry name" value="Transl_elong_EFTs/EF1B_dimer"/>
</dbReference>
<keyword evidence="3 6" id="KW-0648">Protein biosynthesis</keyword>
<dbReference type="PANTHER" id="PTHR11741">
    <property type="entry name" value="ELONGATION FACTOR TS"/>
    <property type="match status" value="1"/>
</dbReference>
<dbReference type="InterPro" id="IPR009060">
    <property type="entry name" value="UBA-like_sf"/>
</dbReference>
<dbReference type="PROSITE" id="PS01127">
    <property type="entry name" value="EF_TS_2"/>
    <property type="match status" value="1"/>
</dbReference>
<dbReference type="HAMAP" id="MF_00050">
    <property type="entry name" value="EF_Ts"/>
    <property type="match status" value="1"/>
</dbReference>
<dbReference type="Proteomes" id="UP000298327">
    <property type="component" value="Unassembled WGS sequence"/>
</dbReference>
<keyword evidence="4" id="KW-0809">Transit peptide</keyword>
<organism evidence="8 9">
    <name type="scientific">Dentipellis fragilis</name>
    <dbReference type="NCBI Taxonomy" id="205917"/>
    <lineage>
        <taxon>Eukaryota</taxon>
        <taxon>Fungi</taxon>
        <taxon>Dikarya</taxon>
        <taxon>Basidiomycota</taxon>
        <taxon>Agaricomycotina</taxon>
        <taxon>Agaricomycetes</taxon>
        <taxon>Russulales</taxon>
        <taxon>Hericiaceae</taxon>
        <taxon>Dentipellis</taxon>
    </lineage>
</organism>
<comment type="similarity">
    <text evidence="1 6">Belongs to the EF-Ts family.</text>
</comment>
<dbReference type="PANTHER" id="PTHR11741:SF0">
    <property type="entry name" value="ELONGATION FACTOR TS, MITOCHONDRIAL"/>
    <property type="match status" value="1"/>
</dbReference>
<evidence type="ECO:0000259" key="7">
    <source>
        <dbReference type="Pfam" id="PF00889"/>
    </source>
</evidence>
<proteinExistence type="inferred from homology"/>
<dbReference type="GO" id="GO:0003746">
    <property type="term" value="F:translation elongation factor activity"/>
    <property type="evidence" value="ECO:0007669"/>
    <property type="project" value="UniProtKB-UniRule"/>
</dbReference>
<comment type="caution">
    <text evidence="8">The sequence shown here is derived from an EMBL/GenBank/DDBJ whole genome shotgun (WGS) entry which is preliminary data.</text>
</comment>
<dbReference type="GO" id="GO:0070125">
    <property type="term" value="P:mitochondrial translational elongation"/>
    <property type="evidence" value="ECO:0007669"/>
    <property type="project" value="TreeGrafter"/>
</dbReference>
<dbReference type="Gene3D" id="1.10.8.10">
    <property type="entry name" value="DNA helicase RuvA subunit, C-terminal domain"/>
    <property type="match status" value="1"/>
</dbReference>
<dbReference type="SUPFAM" id="SSF46934">
    <property type="entry name" value="UBA-like"/>
    <property type="match status" value="1"/>
</dbReference>
<dbReference type="Pfam" id="PF00889">
    <property type="entry name" value="EF_TS"/>
    <property type="match status" value="1"/>
</dbReference>
<dbReference type="OrthoDB" id="277235at2759"/>
<evidence type="ECO:0000313" key="9">
    <source>
        <dbReference type="Proteomes" id="UP000298327"/>
    </source>
</evidence>
<dbReference type="GO" id="GO:0005739">
    <property type="term" value="C:mitochondrion"/>
    <property type="evidence" value="ECO:0007669"/>
    <property type="project" value="UniProtKB-SubCell"/>
</dbReference>
<dbReference type="Gene3D" id="3.30.479.20">
    <property type="entry name" value="Elongation factor Ts, dimerisation domain"/>
    <property type="match status" value="2"/>
</dbReference>
<protein>
    <recommendedName>
        <fullName evidence="6">Elongation factor Ts, mitochondrial</fullName>
        <shortName evidence="6">EF-Ts</shortName>
        <shortName evidence="6">EF-TsMt</shortName>
    </recommendedName>
</protein>
<keyword evidence="5 6" id="KW-0496">Mitochondrion</keyword>
<gene>
    <name evidence="6" type="primary">TSF1</name>
    <name evidence="8" type="ORF">EVG20_g1686</name>
</gene>
<dbReference type="STRING" id="205917.A0A4Y9ZC04"/>
<sequence>MFRSTRAALPALRSYSTAAPGKPSLTLVAELRKLTEVSIVKAREALSATNNDVKAALEWLQKDLEVSGAKKAAKLDGRTAGEGLVGVSVLSAGTGAETGRGGIRAAMIELNCETDFVARNELFGKLVADIAHTAAFISDAQANADGFLNPVPVDLLNDAPLLSQTPSSSPSTATVASAIRDHIAKLGEKISLKRATAIAHDPFPSTQSSLGLRIASYTHGGVNLPSQGRIGALALLALKSRNLSTLLTTDAFRQDLDKLQRSLARQIVGFETHSIHSLEGAKDETALYDQPFIMMAGSLPDESVRALLDRWAIEKQLVVGTDADEAGGVQVVEFTKWTVGENSKP</sequence>
<keyword evidence="9" id="KW-1185">Reference proteome</keyword>
<dbReference type="InterPro" id="IPR036402">
    <property type="entry name" value="EF-Ts_dimer_sf"/>
</dbReference>
<comment type="function">
    <text evidence="6">Associates with the EF-Tu.GDP complex and induces the exchange of GDP to GTP. It remains bound to the aminoacyl-tRNA.EF-Tu.GTP complex up to the GTP hydrolysis stage on the ribosome.</text>
</comment>
<evidence type="ECO:0000256" key="5">
    <source>
        <dbReference type="ARBA" id="ARBA00023128"/>
    </source>
</evidence>
<evidence type="ECO:0000256" key="4">
    <source>
        <dbReference type="ARBA" id="ARBA00022946"/>
    </source>
</evidence>
<dbReference type="EMBL" id="SEOQ01000056">
    <property type="protein sequence ID" value="TFY71331.1"/>
    <property type="molecule type" value="Genomic_DNA"/>
</dbReference>
<evidence type="ECO:0000256" key="3">
    <source>
        <dbReference type="ARBA" id="ARBA00022917"/>
    </source>
</evidence>
<dbReference type="CDD" id="cd14275">
    <property type="entry name" value="UBA_EF-Ts"/>
    <property type="match status" value="1"/>
</dbReference>
<keyword evidence="2 6" id="KW-0251">Elongation factor</keyword>
<name>A0A4Y9ZC04_9AGAM</name>
<evidence type="ECO:0000256" key="6">
    <source>
        <dbReference type="HAMAP-Rule" id="MF_03135"/>
    </source>
</evidence>
<dbReference type="SUPFAM" id="SSF54713">
    <property type="entry name" value="Elongation factor Ts (EF-Ts), dimerisation domain"/>
    <property type="match status" value="2"/>
</dbReference>
<dbReference type="InterPro" id="IPR001816">
    <property type="entry name" value="Transl_elong_EFTs/EF1B"/>
</dbReference>
<evidence type="ECO:0000256" key="2">
    <source>
        <dbReference type="ARBA" id="ARBA00022768"/>
    </source>
</evidence>
<comment type="subcellular location">
    <subcellularLocation>
        <location evidence="6">Mitochondrion</location>
    </subcellularLocation>
</comment>
<reference evidence="8 9" key="1">
    <citation type="submission" date="2019-02" db="EMBL/GenBank/DDBJ databases">
        <title>Genome sequencing of the rare red list fungi Dentipellis fragilis.</title>
        <authorList>
            <person name="Buettner E."/>
            <person name="Kellner H."/>
        </authorList>
    </citation>
    <scope>NUCLEOTIDE SEQUENCE [LARGE SCALE GENOMIC DNA]</scope>
    <source>
        <strain evidence="8 9">DSM 105465</strain>
    </source>
</reference>
<feature type="domain" description="Translation elongation factor EFTs/EF1B dimerisation" evidence="7">
    <location>
        <begin position="105"/>
        <end position="268"/>
    </location>
</feature>
<dbReference type="InterPro" id="IPR018101">
    <property type="entry name" value="Transl_elong_Ts_CS"/>
</dbReference>
<accession>A0A4Y9ZC04</accession>
<dbReference type="AlphaFoldDB" id="A0A4Y9ZC04"/>
<evidence type="ECO:0000313" key="8">
    <source>
        <dbReference type="EMBL" id="TFY71331.1"/>
    </source>
</evidence>